<dbReference type="Proteomes" id="UP001454036">
    <property type="component" value="Unassembled WGS sequence"/>
</dbReference>
<dbReference type="PROSITE" id="PS50011">
    <property type="entry name" value="PROTEIN_KINASE_DOM"/>
    <property type="match status" value="1"/>
</dbReference>
<organism evidence="5 6">
    <name type="scientific">Lithospermum erythrorhizon</name>
    <name type="common">Purple gromwell</name>
    <name type="synonym">Lithospermum officinale var. erythrorhizon</name>
    <dbReference type="NCBI Taxonomy" id="34254"/>
    <lineage>
        <taxon>Eukaryota</taxon>
        <taxon>Viridiplantae</taxon>
        <taxon>Streptophyta</taxon>
        <taxon>Embryophyta</taxon>
        <taxon>Tracheophyta</taxon>
        <taxon>Spermatophyta</taxon>
        <taxon>Magnoliopsida</taxon>
        <taxon>eudicotyledons</taxon>
        <taxon>Gunneridae</taxon>
        <taxon>Pentapetalae</taxon>
        <taxon>asterids</taxon>
        <taxon>lamiids</taxon>
        <taxon>Boraginales</taxon>
        <taxon>Boraginaceae</taxon>
        <taxon>Boraginoideae</taxon>
        <taxon>Lithospermeae</taxon>
        <taxon>Lithospermum</taxon>
    </lineage>
</organism>
<accession>A0AAV3NL00</accession>
<dbReference type="InterPro" id="IPR011009">
    <property type="entry name" value="Kinase-like_dom_sf"/>
</dbReference>
<dbReference type="Pfam" id="PF23472">
    <property type="entry name" value="LysM2_CERK1_LYK3_4_5"/>
    <property type="match status" value="1"/>
</dbReference>
<keyword evidence="1" id="KW-0472">Membrane</keyword>
<dbReference type="AlphaFoldDB" id="A0AAV3NL00"/>
<dbReference type="Pfam" id="PF07714">
    <property type="entry name" value="PK_Tyr_Ser-Thr"/>
    <property type="match status" value="1"/>
</dbReference>
<evidence type="ECO:0000259" key="3">
    <source>
        <dbReference type="PROSITE" id="PS50011"/>
    </source>
</evidence>
<sequence length="599" mass="67206">MECLTLLCLICIFNLSLSQQFYDPTSCDSDGYNPGSRYTCDTPQISCKTFLVYRVNDNFQTIISISFLFNKLPSDDLLKMNNVTSSSEILRSGRDVILPVSCSCSDGFFHANVSYKVEESVTYSAIACEVFGGLVKRTTVAGENFLKKKDLQVGSILSIPLRCACPDNSSKNDEFDYLVTYPLVFKDNMHIVSKKFNVSEHDIWKVNNLEVDSTVYPKTTVLVPLKKLPSINFSIFPDVEPPVPGFVLPNPEEKSSRTHKEKLYVAGSVAGFTVFLSLFVVCVLYFRRSRKLKTENSGNLRLKNSVTSLSTPRTSSNSCLSPDFLTGIKYSLVNFGEGELRKATRNFCVESKLNDDVYKGVIDNLEVMIKELIYDDTRKIIDIHSKINHVNILRLIGICCGKNVMSRTYLVFELPSNGCLRDCLAGTTFRLGWHKRTQIAFDIATGLHYLHYCKVPSLTHLSTNSRNIFLTSKWRAKVAMWKASSLRVEESPDVETASSLSNPEKEDIFSFGMVLLELISGKENTDGTLLTEAIRLMGGEANEGGCFEQLRAFMDPFLKQDYPLAEALCLTVLAKACVEEDPMHRPCMDDIIKVLARMV</sequence>
<dbReference type="InterPro" id="IPR018392">
    <property type="entry name" value="LysM"/>
</dbReference>
<feature type="chain" id="PRO_5043977227" evidence="2">
    <location>
        <begin position="19"/>
        <end position="599"/>
    </location>
</feature>
<dbReference type="GO" id="GO:0004672">
    <property type="term" value="F:protein kinase activity"/>
    <property type="evidence" value="ECO:0007669"/>
    <property type="project" value="InterPro"/>
</dbReference>
<dbReference type="Pfam" id="PF23473">
    <property type="entry name" value="LysM3_LYK4_5"/>
    <property type="match status" value="1"/>
</dbReference>
<dbReference type="PANTHER" id="PTHR45927">
    <property type="entry name" value="LYSM-DOMAIN RECEPTOR-LIKE KINASE-RELATED"/>
    <property type="match status" value="1"/>
</dbReference>
<dbReference type="Pfam" id="PF23446">
    <property type="entry name" value="LysM1_NFP_LYK"/>
    <property type="match status" value="1"/>
</dbReference>
<dbReference type="GO" id="GO:0005524">
    <property type="term" value="F:ATP binding"/>
    <property type="evidence" value="ECO:0007669"/>
    <property type="project" value="InterPro"/>
</dbReference>
<keyword evidence="1" id="KW-1133">Transmembrane helix</keyword>
<keyword evidence="5" id="KW-0675">Receptor</keyword>
<comment type="caution">
    <text evidence="5">The sequence shown here is derived from an EMBL/GenBank/DDBJ whole genome shotgun (WGS) entry which is preliminary data.</text>
</comment>
<evidence type="ECO:0000313" key="5">
    <source>
        <dbReference type="EMBL" id="GAA0140032.1"/>
    </source>
</evidence>
<dbReference type="InterPro" id="IPR001245">
    <property type="entry name" value="Ser-Thr/Tyr_kinase_cat_dom"/>
</dbReference>
<gene>
    <name evidence="5" type="ORF">LIER_01460</name>
</gene>
<evidence type="ECO:0000256" key="2">
    <source>
        <dbReference type="SAM" id="SignalP"/>
    </source>
</evidence>
<dbReference type="InterPro" id="IPR056563">
    <property type="entry name" value="LysM3_LYK4_5"/>
</dbReference>
<feature type="signal peptide" evidence="2">
    <location>
        <begin position="1"/>
        <end position="18"/>
    </location>
</feature>
<dbReference type="Gene3D" id="1.10.510.10">
    <property type="entry name" value="Transferase(Phosphotransferase) domain 1"/>
    <property type="match status" value="1"/>
</dbReference>
<protein>
    <submittedName>
        <fullName evidence="5">Transmembrane signal receptor</fullName>
    </submittedName>
</protein>
<dbReference type="InterPro" id="IPR056561">
    <property type="entry name" value="NFP_LYK_LysM1"/>
</dbReference>
<feature type="transmembrane region" description="Helical" evidence="1">
    <location>
        <begin position="263"/>
        <end position="286"/>
    </location>
</feature>
<dbReference type="InterPro" id="IPR056562">
    <property type="entry name" value="LysM2_CERK1_LYK3_4_5"/>
</dbReference>
<dbReference type="SUPFAM" id="SSF56112">
    <property type="entry name" value="Protein kinase-like (PK-like)"/>
    <property type="match status" value="1"/>
</dbReference>
<dbReference type="PANTHER" id="PTHR45927:SF10">
    <property type="entry name" value="LYSM-DOMAIN RECEPTOR-LIKE KINASE"/>
    <property type="match status" value="1"/>
</dbReference>
<evidence type="ECO:0000259" key="4">
    <source>
        <dbReference type="PROSITE" id="PS51782"/>
    </source>
</evidence>
<dbReference type="PROSITE" id="PS51782">
    <property type="entry name" value="LYSM"/>
    <property type="match status" value="1"/>
</dbReference>
<keyword evidence="6" id="KW-1185">Reference proteome</keyword>
<reference evidence="5 6" key="1">
    <citation type="submission" date="2024-01" db="EMBL/GenBank/DDBJ databases">
        <title>The complete chloroplast genome sequence of Lithospermum erythrorhizon: insights into the phylogenetic relationship among Boraginaceae species and the maternal lineages of purple gromwells.</title>
        <authorList>
            <person name="Okada T."/>
            <person name="Watanabe K."/>
        </authorList>
    </citation>
    <scope>NUCLEOTIDE SEQUENCE [LARGE SCALE GENOMIC DNA]</scope>
</reference>
<evidence type="ECO:0000256" key="1">
    <source>
        <dbReference type="SAM" id="Phobius"/>
    </source>
</evidence>
<feature type="domain" description="LysM" evidence="4">
    <location>
        <begin position="179"/>
        <end position="223"/>
    </location>
</feature>
<dbReference type="InterPro" id="IPR052611">
    <property type="entry name" value="Plant_RLK_LysM"/>
</dbReference>
<keyword evidence="2" id="KW-0732">Signal</keyword>
<dbReference type="InterPro" id="IPR000719">
    <property type="entry name" value="Prot_kinase_dom"/>
</dbReference>
<feature type="domain" description="Protein kinase" evidence="3">
    <location>
        <begin position="329"/>
        <end position="598"/>
    </location>
</feature>
<keyword evidence="1 5" id="KW-0812">Transmembrane</keyword>
<proteinExistence type="predicted"/>
<name>A0AAV3NL00_LITER</name>
<dbReference type="GO" id="GO:0005886">
    <property type="term" value="C:plasma membrane"/>
    <property type="evidence" value="ECO:0007669"/>
    <property type="project" value="UniProtKB-ARBA"/>
</dbReference>
<dbReference type="EMBL" id="BAABME010000141">
    <property type="protein sequence ID" value="GAA0140032.1"/>
    <property type="molecule type" value="Genomic_DNA"/>
</dbReference>
<evidence type="ECO:0000313" key="6">
    <source>
        <dbReference type="Proteomes" id="UP001454036"/>
    </source>
</evidence>
<dbReference type="Gene3D" id="3.30.200.20">
    <property type="entry name" value="Phosphorylase Kinase, domain 1"/>
    <property type="match status" value="1"/>
</dbReference>